<evidence type="ECO:0000313" key="2">
    <source>
        <dbReference type="Proteomes" id="UP000271098"/>
    </source>
</evidence>
<dbReference type="EMBL" id="UYRT01089882">
    <property type="protein sequence ID" value="VDN35425.1"/>
    <property type="molecule type" value="Genomic_DNA"/>
</dbReference>
<protein>
    <submittedName>
        <fullName evidence="1 3">Uncharacterized protein</fullName>
    </submittedName>
</protein>
<proteinExistence type="predicted"/>
<evidence type="ECO:0000313" key="1">
    <source>
        <dbReference type="EMBL" id="VDN35425.1"/>
    </source>
</evidence>
<organism evidence="3">
    <name type="scientific">Gongylonema pulchrum</name>
    <dbReference type="NCBI Taxonomy" id="637853"/>
    <lineage>
        <taxon>Eukaryota</taxon>
        <taxon>Metazoa</taxon>
        <taxon>Ecdysozoa</taxon>
        <taxon>Nematoda</taxon>
        <taxon>Chromadorea</taxon>
        <taxon>Rhabditida</taxon>
        <taxon>Spirurina</taxon>
        <taxon>Spiruromorpha</taxon>
        <taxon>Spiruroidea</taxon>
        <taxon>Gongylonematidae</taxon>
        <taxon>Gongylonema</taxon>
    </lineage>
</organism>
<sequence length="130" mass="14306">MLRGADKIIHLQGGTSKSVEDWKIFAICNNCPQKNQCSQPALALIFKKPSYMLNNSAPERESSLLPSENNHFAYFLECTPIIELHADDLLCQVVRILRNNDTSGFLLPKALLSSPATAVKVIAIPAKGLK</sequence>
<gene>
    <name evidence="1" type="ORF">GPUH_LOCUS20156</name>
</gene>
<accession>A0A183EGR7</accession>
<reference evidence="1 2" key="2">
    <citation type="submission" date="2018-11" db="EMBL/GenBank/DDBJ databases">
        <authorList>
            <consortium name="Pathogen Informatics"/>
        </authorList>
    </citation>
    <scope>NUCLEOTIDE SEQUENCE [LARGE SCALE GENOMIC DNA]</scope>
</reference>
<dbReference type="WBParaSite" id="GPUH_0002018301-mRNA-1">
    <property type="protein sequence ID" value="GPUH_0002018301-mRNA-1"/>
    <property type="gene ID" value="GPUH_0002018301"/>
</dbReference>
<dbReference type="Proteomes" id="UP000271098">
    <property type="component" value="Unassembled WGS sequence"/>
</dbReference>
<name>A0A183EGR7_9BILA</name>
<evidence type="ECO:0000313" key="3">
    <source>
        <dbReference type="WBParaSite" id="GPUH_0002018301-mRNA-1"/>
    </source>
</evidence>
<dbReference type="AlphaFoldDB" id="A0A183EGR7"/>
<keyword evidence="2" id="KW-1185">Reference proteome</keyword>
<reference evidence="3" key="1">
    <citation type="submission" date="2016-06" db="UniProtKB">
        <authorList>
            <consortium name="WormBaseParasite"/>
        </authorList>
    </citation>
    <scope>IDENTIFICATION</scope>
</reference>